<keyword evidence="7" id="KW-1185">Reference proteome</keyword>
<dbReference type="GO" id="GO:0006730">
    <property type="term" value="P:one-carbon metabolic process"/>
    <property type="evidence" value="ECO:0007669"/>
    <property type="project" value="TreeGrafter"/>
</dbReference>
<dbReference type="InterPro" id="IPR023561">
    <property type="entry name" value="Carbonic_anhydrase_a-class"/>
</dbReference>
<dbReference type="InterPro" id="IPR041891">
    <property type="entry name" value="Alpha_CA_prokaryot-like"/>
</dbReference>
<evidence type="ECO:0000259" key="5">
    <source>
        <dbReference type="PROSITE" id="PS51144"/>
    </source>
</evidence>
<gene>
    <name evidence="6" type="ORF">KK1_041253</name>
</gene>
<evidence type="ECO:0000313" key="6">
    <source>
        <dbReference type="EMBL" id="KYP37554.1"/>
    </source>
</evidence>
<dbReference type="Pfam" id="PF00194">
    <property type="entry name" value="Carb_anhydrase"/>
    <property type="match status" value="1"/>
</dbReference>
<dbReference type="SMART" id="SM01057">
    <property type="entry name" value="Carb_anhydrase"/>
    <property type="match status" value="1"/>
</dbReference>
<dbReference type="InterPro" id="IPR036398">
    <property type="entry name" value="CA_dom_sf"/>
</dbReference>
<dbReference type="PROSITE" id="PS51144">
    <property type="entry name" value="ALPHA_CA_2"/>
    <property type="match status" value="1"/>
</dbReference>
<dbReference type="CDD" id="cd03124">
    <property type="entry name" value="alpha_CA_prokaryotic_like"/>
    <property type="match status" value="1"/>
</dbReference>
<dbReference type="InterPro" id="IPR001148">
    <property type="entry name" value="CA_dom"/>
</dbReference>
<reference evidence="6" key="1">
    <citation type="journal article" date="2012" name="Nat. Biotechnol.">
        <title>Draft genome sequence of pigeonpea (Cajanus cajan), an orphan legume crop of resource-poor farmers.</title>
        <authorList>
            <person name="Varshney R.K."/>
            <person name="Chen W."/>
            <person name="Li Y."/>
            <person name="Bharti A.K."/>
            <person name="Saxena R.K."/>
            <person name="Schlueter J.A."/>
            <person name="Donoghue M.T."/>
            <person name="Azam S."/>
            <person name="Fan G."/>
            <person name="Whaley A.M."/>
            <person name="Farmer A.D."/>
            <person name="Sheridan J."/>
            <person name="Iwata A."/>
            <person name="Tuteja R."/>
            <person name="Penmetsa R.V."/>
            <person name="Wu W."/>
            <person name="Upadhyaya H.D."/>
            <person name="Yang S.P."/>
            <person name="Shah T."/>
            <person name="Saxena K.B."/>
            <person name="Michael T."/>
            <person name="McCombie W.R."/>
            <person name="Yang B."/>
            <person name="Zhang G."/>
            <person name="Yang H."/>
            <person name="Wang J."/>
            <person name="Spillane C."/>
            <person name="Cook D.R."/>
            <person name="May G.D."/>
            <person name="Xu X."/>
            <person name="Jackson S.A."/>
        </authorList>
    </citation>
    <scope>NUCLEOTIDE SEQUENCE [LARGE SCALE GENOMIC DNA]</scope>
</reference>
<proteinExistence type="inferred from homology"/>
<dbReference type="SUPFAM" id="SSF51069">
    <property type="entry name" value="Carbonic anhydrase"/>
    <property type="match status" value="1"/>
</dbReference>
<dbReference type="Gene3D" id="3.10.200.10">
    <property type="entry name" value="Alpha carbonic anhydrase"/>
    <property type="match status" value="1"/>
</dbReference>
<dbReference type="EMBL" id="KQ484092">
    <property type="protein sequence ID" value="KYP37554.1"/>
    <property type="molecule type" value="Genomic_DNA"/>
</dbReference>
<accession>A0A151R4L8</accession>
<comment type="similarity">
    <text evidence="3">Belongs to the alpha-class carbonic anhydrase family.</text>
</comment>
<dbReference type="Proteomes" id="UP000075243">
    <property type="component" value="Unassembled WGS sequence"/>
</dbReference>
<protein>
    <recommendedName>
        <fullName evidence="5">Alpha-carbonic anhydrase domain-containing protein</fullName>
    </recommendedName>
</protein>
<comment type="function">
    <text evidence="1">Reversible hydration of carbon dioxide.</text>
</comment>
<evidence type="ECO:0000256" key="3">
    <source>
        <dbReference type="ARBA" id="ARBA00006365"/>
    </source>
</evidence>
<organism evidence="6 7">
    <name type="scientific">Cajanus cajan</name>
    <name type="common">Pigeon pea</name>
    <name type="synonym">Cajanus indicus</name>
    <dbReference type="NCBI Taxonomy" id="3821"/>
    <lineage>
        <taxon>Eukaryota</taxon>
        <taxon>Viridiplantae</taxon>
        <taxon>Streptophyta</taxon>
        <taxon>Embryophyta</taxon>
        <taxon>Tracheophyta</taxon>
        <taxon>Spermatophyta</taxon>
        <taxon>Magnoliopsida</taxon>
        <taxon>eudicotyledons</taxon>
        <taxon>Gunneridae</taxon>
        <taxon>Pentapetalae</taxon>
        <taxon>rosids</taxon>
        <taxon>fabids</taxon>
        <taxon>Fabales</taxon>
        <taxon>Fabaceae</taxon>
        <taxon>Papilionoideae</taxon>
        <taxon>50 kb inversion clade</taxon>
        <taxon>NPAAA clade</taxon>
        <taxon>indigoferoid/millettioid clade</taxon>
        <taxon>Phaseoleae</taxon>
        <taxon>Cajanus</taxon>
    </lineage>
</organism>
<evidence type="ECO:0000256" key="2">
    <source>
        <dbReference type="ARBA" id="ARBA00004470"/>
    </source>
</evidence>
<feature type="domain" description="Alpha-carbonic anhydrase" evidence="5">
    <location>
        <begin position="1"/>
        <end position="193"/>
    </location>
</feature>
<evidence type="ECO:0000256" key="1">
    <source>
        <dbReference type="ARBA" id="ARBA00002904"/>
    </source>
</evidence>
<comment type="subcellular location">
    <subcellularLocation>
        <location evidence="2">Plastid</location>
        <location evidence="2">Chloroplast stroma</location>
    </subcellularLocation>
</comment>
<dbReference type="GO" id="GO:0008270">
    <property type="term" value="F:zinc ion binding"/>
    <property type="evidence" value="ECO:0007669"/>
    <property type="project" value="InterPro"/>
</dbReference>
<name>A0A151R4L8_CAJCA</name>
<dbReference type="Gramene" id="C.cajan_39777.t">
    <property type="protein sequence ID" value="C.cajan_39777.t"/>
    <property type="gene ID" value="C.cajan_39777"/>
</dbReference>
<comment type="catalytic activity">
    <reaction evidence="4">
        <text>hydrogencarbonate + H(+) = CO2 + H2O</text>
        <dbReference type="Rhea" id="RHEA:10748"/>
        <dbReference type="ChEBI" id="CHEBI:15377"/>
        <dbReference type="ChEBI" id="CHEBI:15378"/>
        <dbReference type="ChEBI" id="CHEBI:16526"/>
        <dbReference type="ChEBI" id="CHEBI:17544"/>
        <dbReference type="EC" id="4.2.1.1"/>
    </reaction>
</comment>
<dbReference type="GO" id="GO:0004089">
    <property type="term" value="F:carbonate dehydratase activity"/>
    <property type="evidence" value="ECO:0007669"/>
    <property type="project" value="UniProtKB-EC"/>
</dbReference>
<dbReference type="AlphaFoldDB" id="A0A151R4L8"/>
<dbReference type="STRING" id="3821.A0A151R4L8"/>
<evidence type="ECO:0000256" key="4">
    <source>
        <dbReference type="ARBA" id="ARBA00048348"/>
    </source>
</evidence>
<dbReference type="GO" id="GO:0009570">
    <property type="term" value="C:chloroplast stroma"/>
    <property type="evidence" value="ECO:0007669"/>
    <property type="project" value="UniProtKB-SubCell"/>
</dbReference>
<dbReference type="OMA" id="PLEMQMM"/>
<evidence type="ECO:0000313" key="7">
    <source>
        <dbReference type="Proteomes" id="UP000075243"/>
    </source>
</evidence>
<sequence length="193" mass="22009">MRSKKGPFHWGEIKPEWSQCQKGSMQSPIHLTNETIKIVSELGPLQVNYTARSHTTVVNKGHQIMMKWNESTNFLHINGTQYLLKTSHWHSPSEHTLNGKRLDLEVHMVHESPSGQTAVIGTLYRVGEFPDALIDLVIHHLKDIPHIGDEMDVGPLDPNPMIKDVNSYYRYMGSLTTPPCTENVLWTLFKEVC</sequence>
<dbReference type="PANTHER" id="PTHR18952">
    <property type="entry name" value="CARBONIC ANHYDRASE"/>
    <property type="match status" value="1"/>
</dbReference>
<dbReference type="PANTHER" id="PTHR18952:SF208">
    <property type="entry name" value="CARBONIC ANHYDRASE XA-RELATED"/>
    <property type="match status" value="1"/>
</dbReference>